<dbReference type="InterPro" id="IPR001207">
    <property type="entry name" value="Transposase_mutator"/>
</dbReference>
<dbReference type="OrthoDB" id="9779930at2"/>
<dbReference type="NCBIfam" id="NF033543">
    <property type="entry name" value="transpos_IS256"/>
    <property type="match status" value="1"/>
</dbReference>
<dbReference type="GO" id="GO:0006313">
    <property type="term" value="P:DNA transposition"/>
    <property type="evidence" value="ECO:0007669"/>
    <property type="project" value="UniProtKB-UniRule"/>
</dbReference>
<evidence type="ECO:0000256" key="6">
    <source>
        <dbReference type="RuleBase" id="RU365089"/>
    </source>
</evidence>
<name>A0A318XQB6_9FIRM</name>
<dbReference type="RefSeq" id="WP_110461757.1">
    <property type="nucleotide sequence ID" value="NZ_QKMR01000008.1"/>
</dbReference>
<sequence>MPKKRLPNELLDQLIKEYNIKDTDDIKNMLKDLMGGTIQRMLNSEPDDELGYEKYDTQNKETDDSRNGFSKKMVRSEFGEIDLDIPRDRNGEFEPQIVKKHQTEIKGIEGQIIALYGRGMSNRDIESHLNELYGIDVSPTLISKITDRILPEIKEWQNRMLKSVYPIVFLDAIHYSVRKDGTVVKKAVYIAIGIDLEVQKDILGMWVGEAESSKFWLGIMNEIRNRGVQDILIASVDGLTGFPDAIRAVYPHTEIQRCIVHQIRNSVRYVSYKELKAFTADLKPIYKAATESLALQELDTFDAKWGSKYPNAVRSWRNNWEEISVFFKYPEEIRKIIYTTNAIENFNRQLRKATKTKSAYPSDDALMKSLYLAIRNIIKKWTGRVQGWGTILDQLMIYFDGRITDRDLV</sequence>
<dbReference type="PROSITE" id="PS01007">
    <property type="entry name" value="TRANSPOSASE_MUTATOR"/>
    <property type="match status" value="1"/>
</dbReference>
<evidence type="ECO:0000256" key="1">
    <source>
        <dbReference type="ARBA" id="ARBA00002190"/>
    </source>
</evidence>
<keyword evidence="6" id="KW-0814">Transposable element</keyword>
<dbReference type="PANTHER" id="PTHR33217:SF5">
    <property type="entry name" value="MUTATOR FAMILY TRANSPOSASE"/>
    <property type="match status" value="1"/>
</dbReference>
<comment type="caution">
    <text evidence="7">The sequence shown here is derived from an EMBL/GenBank/DDBJ whole genome shotgun (WGS) entry which is preliminary data.</text>
</comment>
<comment type="function">
    <text evidence="1 6">Required for the transposition of the insertion element.</text>
</comment>
<comment type="similarity">
    <text evidence="2 6">Belongs to the transposase mutator family.</text>
</comment>
<proteinExistence type="inferred from homology"/>
<evidence type="ECO:0000256" key="3">
    <source>
        <dbReference type="ARBA" id="ARBA00022578"/>
    </source>
</evidence>
<keyword evidence="3 6" id="KW-0815">Transposition</keyword>
<gene>
    <name evidence="7" type="ORF">LY28_01719</name>
</gene>
<accession>A0A318XQB6</accession>
<dbReference type="GO" id="GO:0003677">
    <property type="term" value="F:DNA binding"/>
    <property type="evidence" value="ECO:0007669"/>
    <property type="project" value="UniProtKB-UniRule"/>
</dbReference>
<organism evidence="7 8">
    <name type="scientific">Ruminiclostridium sufflavum DSM 19573</name>
    <dbReference type="NCBI Taxonomy" id="1121337"/>
    <lineage>
        <taxon>Bacteria</taxon>
        <taxon>Bacillati</taxon>
        <taxon>Bacillota</taxon>
        <taxon>Clostridia</taxon>
        <taxon>Eubacteriales</taxon>
        <taxon>Oscillospiraceae</taxon>
        <taxon>Ruminiclostridium</taxon>
    </lineage>
</organism>
<evidence type="ECO:0000256" key="2">
    <source>
        <dbReference type="ARBA" id="ARBA00010961"/>
    </source>
</evidence>
<protein>
    <recommendedName>
        <fullName evidence="6">Mutator family transposase</fullName>
    </recommendedName>
</protein>
<keyword evidence="4 6" id="KW-0238">DNA-binding</keyword>
<dbReference type="GO" id="GO:0004803">
    <property type="term" value="F:transposase activity"/>
    <property type="evidence" value="ECO:0007669"/>
    <property type="project" value="UniProtKB-UniRule"/>
</dbReference>
<dbReference type="PANTHER" id="PTHR33217">
    <property type="entry name" value="TRANSPOSASE FOR INSERTION SEQUENCE ELEMENT IS1081"/>
    <property type="match status" value="1"/>
</dbReference>
<evidence type="ECO:0000313" key="7">
    <source>
        <dbReference type="EMBL" id="PYG88009.1"/>
    </source>
</evidence>
<evidence type="ECO:0000313" key="8">
    <source>
        <dbReference type="Proteomes" id="UP000248132"/>
    </source>
</evidence>
<dbReference type="AlphaFoldDB" id="A0A318XQB6"/>
<keyword evidence="5 6" id="KW-0233">DNA recombination</keyword>
<evidence type="ECO:0000256" key="4">
    <source>
        <dbReference type="ARBA" id="ARBA00023125"/>
    </source>
</evidence>
<dbReference type="EMBL" id="QKMR01000008">
    <property type="protein sequence ID" value="PYG88009.1"/>
    <property type="molecule type" value="Genomic_DNA"/>
</dbReference>
<dbReference type="Pfam" id="PF00872">
    <property type="entry name" value="Transposase_mut"/>
    <property type="match status" value="1"/>
</dbReference>
<dbReference type="Proteomes" id="UP000248132">
    <property type="component" value="Unassembled WGS sequence"/>
</dbReference>
<reference evidence="7 8" key="1">
    <citation type="submission" date="2018-06" db="EMBL/GenBank/DDBJ databases">
        <title>Genomic Encyclopedia of Type Strains, Phase I: the one thousand microbial genomes (KMG-I) project.</title>
        <authorList>
            <person name="Kyrpides N."/>
        </authorList>
    </citation>
    <scope>NUCLEOTIDE SEQUENCE [LARGE SCALE GENOMIC DNA]</scope>
    <source>
        <strain evidence="7 8">DSM 19573</strain>
    </source>
</reference>
<keyword evidence="8" id="KW-1185">Reference proteome</keyword>
<evidence type="ECO:0000256" key="5">
    <source>
        <dbReference type="ARBA" id="ARBA00023172"/>
    </source>
</evidence>